<proteinExistence type="predicted"/>
<dbReference type="Proteomes" id="UP000314294">
    <property type="component" value="Unassembled WGS sequence"/>
</dbReference>
<evidence type="ECO:0000313" key="2">
    <source>
        <dbReference type="Proteomes" id="UP000314294"/>
    </source>
</evidence>
<evidence type="ECO:0000313" key="1">
    <source>
        <dbReference type="EMBL" id="TNN26582.1"/>
    </source>
</evidence>
<reference evidence="1 2" key="1">
    <citation type="submission" date="2019-03" db="EMBL/GenBank/DDBJ databases">
        <title>First draft genome of Liparis tanakae, snailfish: a comprehensive survey of snailfish specific genes.</title>
        <authorList>
            <person name="Kim W."/>
            <person name="Song I."/>
            <person name="Jeong J.-H."/>
            <person name="Kim D."/>
            <person name="Kim S."/>
            <person name="Ryu S."/>
            <person name="Song J.Y."/>
            <person name="Lee S.K."/>
        </authorList>
    </citation>
    <scope>NUCLEOTIDE SEQUENCE [LARGE SCALE GENOMIC DNA]</scope>
    <source>
        <tissue evidence="1">Muscle</tissue>
    </source>
</reference>
<dbReference type="EMBL" id="SRLO01009921">
    <property type="protein sequence ID" value="TNN26582.1"/>
    <property type="molecule type" value="Genomic_DNA"/>
</dbReference>
<keyword evidence="2" id="KW-1185">Reference proteome</keyword>
<gene>
    <name evidence="1" type="ORF">EYF80_063282</name>
</gene>
<name>A0A4Z2EE76_9TELE</name>
<sequence>MHAPPAKVGALQPRASETGAKVTVTGAKVTEVFCYPLRGHITSSHGRECATPVLASQRRNNSIATKIAVEFDQSTGKHFANRTSFALFGDVEPIKYAAHLPT</sequence>
<comment type="caution">
    <text evidence="1">The sequence shown here is derived from an EMBL/GenBank/DDBJ whole genome shotgun (WGS) entry which is preliminary data.</text>
</comment>
<protein>
    <submittedName>
        <fullName evidence="1">Uncharacterized protein</fullName>
    </submittedName>
</protein>
<organism evidence="1 2">
    <name type="scientific">Liparis tanakae</name>
    <name type="common">Tanaka's snailfish</name>
    <dbReference type="NCBI Taxonomy" id="230148"/>
    <lineage>
        <taxon>Eukaryota</taxon>
        <taxon>Metazoa</taxon>
        <taxon>Chordata</taxon>
        <taxon>Craniata</taxon>
        <taxon>Vertebrata</taxon>
        <taxon>Euteleostomi</taxon>
        <taxon>Actinopterygii</taxon>
        <taxon>Neopterygii</taxon>
        <taxon>Teleostei</taxon>
        <taxon>Neoteleostei</taxon>
        <taxon>Acanthomorphata</taxon>
        <taxon>Eupercaria</taxon>
        <taxon>Perciformes</taxon>
        <taxon>Cottioidei</taxon>
        <taxon>Cottales</taxon>
        <taxon>Liparidae</taxon>
        <taxon>Liparis</taxon>
    </lineage>
</organism>
<accession>A0A4Z2EE76</accession>
<dbReference type="AlphaFoldDB" id="A0A4Z2EE76"/>